<evidence type="ECO:0000313" key="2">
    <source>
        <dbReference type="Proteomes" id="UP000521943"/>
    </source>
</evidence>
<name>A0A8H6HGY2_9AGAR</name>
<evidence type="ECO:0008006" key="3">
    <source>
        <dbReference type="Google" id="ProtNLM"/>
    </source>
</evidence>
<evidence type="ECO:0000313" key="1">
    <source>
        <dbReference type="EMBL" id="KAF6745576.1"/>
    </source>
</evidence>
<gene>
    <name evidence="1" type="ORF">DFP72DRAFT_1077354</name>
</gene>
<comment type="caution">
    <text evidence="1">The sequence shown here is derived from an EMBL/GenBank/DDBJ whole genome shotgun (WGS) entry which is preliminary data.</text>
</comment>
<accession>A0A8H6HGY2</accession>
<protein>
    <recommendedName>
        <fullName evidence="3">F-box domain-containing protein</fullName>
    </recommendedName>
</protein>
<sequence length="539" mass="60463">MSKVSPMNIPDAAVAQKAHSATTDIKAPRNICDMPIEILSKVFLDTLDPLDAVDPVFNPSSNAVTLLNISHASSFLREAVIGDSSLWAVVPYLNGIHTDFLKAILERSQQTAINLTLLDDGRVWEADENWNEARWHFDRISKLHIEVDPISEGFILHTFLSRPAPSLTECRIHFVGFRNVPLNKLLNSRDPRLFDDDAPHLHTLKLTNCWIRPKHYSSLPSLRQVAVQSQYNSDRAYREGHSFMALEDLLGGHSLANSFIYLQDLALINCIQHSDRPEGPTFQQPIHLPSLERFTLETTIGDCHQLATNFRLPKTCSRIITSTSHRHRQLKLEDASAAGVALSLFVPSDAPNTHCAVGTSDLTPFLRFTNSYSTVTLRLRLPGRKDPHFDAHMFLVEVGMALAPALGTRVSTISTVHLQFEKLSPSSGLLLPLLRLMDVKEITSQSSELWADPCIQALARHENVPSLRKLQMPLEDSICEAEDLAGVSRFLRSREDVQEIVFQVDLSRLGDMEHDEMDSVIRDLTRNFPSTVDLKWVAS</sequence>
<dbReference type="OrthoDB" id="3172239at2759"/>
<dbReference type="AlphaFoldDB" id="A0A8H6HGY2"/>
<dbReference type="Proteomes" id="UP000521943">
    <property type="component" value="Unassembled WGS sequence"/>
</dbReference>
<proteinExistence type="predicted"/>
<keyword evidence="2" id="KW-1185">Reference proteome</keyword>
<reference evidence="1 2" key="1">
    <citation type="submission" date="2020-07" db="EMBL/GenBank/DDBJ databases">
        <title>Comparative genomics of pyrophilous fungi reveals a link between fire events and developmental genes.</title>
        <authorList>
            <consortium name="DOE Joint Genome Institute"/>
            <person name="Steindorff A.S."/>
            <person name="Carver A."/>
            <person name="Calhoun S."/>
            <person name="Stillman K."/>
            <person name="Liu H."/>
            <person name="Lipzen A."/>
            <person name="Pangilinan J."/>
            <person name="Labutti K."/>
            <person name="Bruns T.D."/>
            <person name="Grigoriev I.V."/>
        </authorList>
    </citation>
    <scope>NUCLEOTIDE SEQUENCE [LARGE SCALE GENOMIC DNA]</scope>
    <source>
        <strain evidence="1 2">CBS 144469</strain>
    </source>
</reference>
<organism evidence="1 2">
    <name type="scientific">Ephemerocybe angulata</name>
    <dbReference type="NCBI Taxonomy" id="980116"/>
    <lineage>
        <taxon>Eukaryota</taxon>
        <taxon>Fungi</taxon>
        <taxon>Dikarya</taxon>
        <taxon>Basidiomycota</taxon>
        <taxon>Agaricomycotina</taxon>
        <taxon>Agaricomycetes</taxon>
        <taxon>Agaricomycetidae</taxon>
        <taxon>Agaricales</taxon>
        <taxon>Agaricineae</taxon>
        <taxon>Psathyrellaceae</taxon>
        <taxon>Ephemerocybe</taxon>
    </lineage>
</organism>
<dbReference type="EMBL" id="JACGCI010000104">
    <property type="protein sequence ID" value="KAF6745576.1"/>
    <property type="molecule type" value="Genomic_DNA"/>
</dbReference>